<dbReference type="PANTHER" id="PTHR13481">
    <property type="entry name" value="SREBP REGULATING GENE PROTEIN"/>
    <property type="match status" value="1"/>
</dbReference>
<dbReference type="OrthoDB" id="70142at2759"/>
<accession>A0A0D2NQY0</accession>
<keyword evidence="5" id="KW-0472">Membrane</keyword>
<comment type="similarity">
    <text evidence="7">Belongs to the SPRING family.</text>
</comment>
<dbReference type="InterPro" id="IPR019352">
    <property type="entry name" value="SPRING1"/>
</dbReference>
<feature type="signal peptide" evidence="9">
    <location>
        <begin position="1"/>
        <end position="26"/>
    </location>
</feature>
<keyword evidence="4" id="KW-0333">Golgi apparatus</keyword>
<evidence type="ECO:0000256" key="9">
    <source>
        <dbReference type="SAM" id="SignalP"/>
    </source>
</evidence>
<reference evidence="10 11" key="1">
    <citation type="journal article" date="2013" name="BMC Genomics">
        <title>Reconstruction of the lipid metabolism for the microalga Monoraphidium neglectum from its genome sequence reveals characteristics suitable for biofuel production.</title>
        <authorList>
            <person name="Bogen C."/>
            <person name="Al-Dilaimi A."/>
            <person name="Albersmeier A."/>
            <person name="Wichmann J."/>
            <person name="Grundmann M."/>
            <person name="Rupp O."/>
            <person name="Lauersen K.J."/>
            <person name="Blifernez-Klassen O."/>
            <person name="Kalinowski J."/>
            <person name="Goesmann A."/>
            <person name="Mussgnug J.H."/>
            <person name="Kruse O."/>
        </authorList>
    </citation>
    <scope>NUCLEOTIDE SEQUENCE [LARGE SCALE GENOMIC DNA]</scope>
    <source>
        <strain evidence="10 11">SAG 48.87</strain>
    </source>
</reference>
<evidence type="ECO:0000256" key="4">
    <source>
        <dbReference type="ARBA" id="ARBA00023034"/>
    </source>
</evidence>
<dbReference type="PANTHER" id="PTHR13481:SF0">
    <property type="entry name" value="SREBP REGULATING GENE PROTEIN"/>
    <property type="match status" value="1"/>
</dbReference>
<sequence>MVVPRAQRGPVLVLLLLLAAAQAAQSEHGRRLLLRPLPGGSLGLTCRNTLLGPHEFTDDRGLLCKASDLNHKTGCCRTGAKHSCGTCDLRDRCCAGYESCVSCCLEPGHGAKERLPEVFRVPGKKASGTWQSEFELCAAVCRTHRYSTAHENAYISPRHHCFSKLGKPMLSPPLPPGALAGVAVALGAPGSSCDATCERHGRACSPRHLALLDSCDRLRESAACEAGCVEEPRMRAWHLWLLLAAAVAHAAPDFPEGTELVCGCTLDLKQCDAVWRWMGGVKSLIPAPS</sequence>
<evidence type="ECO:0000256" key="5">
    <source>
        <dbReference type="ARBA" id="ARBA00023136"/>
    </source>
</evidence>
<keyword evidence="11" id="KW-1185">Reference proteome</keyword>
<evidence type="ECO:0000256" key="6">
    <source>
        <dbReference type="ARBA" id="ARBA00023180"/>
    </source>
</evidence>
<proteinExistence type="inferred from homology"/>
<evidence type="ECO:0000256" key="1">
    <source>
        <dbReference type="ARBA" id="ARBA00004194"/>
    </source>
</evidence>
<keyword evidence="2" id="KW-0812">Transmembrane</keyword>
<evidence type="ECO:0000256" key="3">
    <source>
        <dbReference type="ARBA" id="ARBA00022989"/>
    </source>
</evidence>
<feature type="chain" id="PRO_5002259960" description="SREBP regulating gene protein" evidence="9">
    <location>
        <begin position="27"/>
        <end position="289"/>
    </location>
</feature>
<organism evidence="10 11">
    <name type="scientific">Monoraphidium neglectum</name>
    <dbReference type="NCBI Taxonomy" id="145388"/>
    <lineage>
        <taxon>Eukaryota</taxon>
        <taxon>Viridiplantae</taxon>
        <taxon>Chlorophyta</taxon>
        <taxon>core chlorophytes</taxon>
        <taxon>Chlorophyceae</taxon>
        <taxon>CS clade</taxon>
        <taxon>Sphaeropleales</taxon>
        <taxon>Selenastraceae</taxon>
        <taxon>Monoraphidium</taxon>
    </lineage>
</organism>
<comment type="subcellular location">
    <subcellularLocation>
        <location evidence="1">Golgi apparatus membrane</location>
        <topology evidence="1">Single-pass membrane protein</topology>
    </subcellularLocation>
</comment>
<evidence type="ECO:0000256" key="7">
    <source>
        <dbReference type="ARBA" id="ARBA00023461"/>
    </source>
</evidence>
<dbReference type="AlphaFoldDB" id="A0A0D2NQY0"/>
<name>A0A0D2NQY0_9CHLO</name>
<dbReference type="EMBL" id="KK100338">
    <property type="protein sequence ID" value="KIZ06721.1"/>
    <property type="molecule type" value="Genomic_DNA"/>
</dbReference>
<dbReference type="Proteomes" id="UP000054498">
    <property type="component" value="Unassembled WGS sequence"/>
</dbReference>
<dbReference type="RefSeq" id="XP_013905740.1">
    <property type="nucleotide sequence ID" value="XM_014050286.1"/>
</dbReference>
<dbReference type="GO" id="GO:0000139">
    <property type="term" value="C:Golgi membrane"/>
    <property type="evidence" value="ECO:0007669"/>
    <property type="project" value="UniProtKB-SubCell"/>
</dbReference>
<keyword evidence="6" id="KW-0325">Glycoprotein</keyword>
<evidence type="ECO:0000256" key="8">
    <source>
        <dbReference type="ARBA" id="ARBA00023485"/>
    </source>
</evidence>
<keyword evidence="3" id="KW-1133">Transmembrane helix</keyword>
<keyword evidence="9" id="KW-0732">Signal</keyword>
<evidence type="ECO:0000313" key="11">
    <source>
        <dbReference type="Proteomes" id="UP000054498"/>
    </source>
</evidence>
<protein>
    <recommendedName>
        <fullName evidence="8">SREBP regulating gene protein</fullName>
    </recommendedName>
</protein>
<evidence type="ECO:0000256" key="2">
    <source>
        <dbReference type="ARBA" id="ARBA00022692"/>
    </source>
</evidence>
<dbReference type="Pfam" id="PF10218">
    <property type="entry name" value="SPRING1"/>
    <property type="match status" value="1"/>
</dbReference>
<dbReference type="GeneID" id="25729648"/>
<dbReference type="KEGG" id="mng:MNEG_1230"/>
<dbReference type="GO" id="GO:2000640">
    <property type="term" value="P:positive regulation of SREBP signaling pathway"/>
    <property type="evidence" value="ECO:0007669"/>
    <property type="project" value="InterPro"/>
</dbReference>
<evidence type="ECO:0000313" key="10">
    <source>
        <dbReference type="EMBL" id="KIZ06721.1"/>
    </source>
</evidence>
<gene>
    <name evidence="10" type="ORF">MNEG_1230</name>
</gene>